<protein>
    <submittedName>
        <fullName evidence="2">Uncharacterized protein</fullName>
    </submittedName>
</protein>
<feature type="non-terminal residue" evidence="2">
    <location>
        <position position="83"/>
    </location>
</feature>
<reference evidence="3" key="2">
    <citation type="submission" date="2015-01" db="EMBL/GenBank/DDBJ databases">
        <title>Evolutionary Origins and Diversification of the Mycorrhizal Mutualists.</title>
        <authorList>
            <consortium name="DOE Joint Genome Institute"/>
            <consortium name="Mycorrhizal Genomics Consortium"/>
            <person name="Kohler A."/>
            <person name="Kuo A."/>
            <person name="Nagy L.G."/>
            <person name="Floudas D."/>
            <person name="Copeland A."/>
            <person name="Barry K.W."/>
            <person name="Cichocki N."/>
            <person name="Veneault-Fourrey C."/>
            <person name="LaButti K."/>
            <person name="Lindquist E.A."/>
            <person name="Lipzen A."/>
            <person name="Lundell T."/>
            <person name="Morin E."/>
            <person name="Murat C."/>
            <person name="Riley R."/>
            <person name="Ohm R."/>
            <person name="Sun H."/>
            <person name="Tunlid A."/>
            <person name="Henrissat B."/>
            <person name="Grigoriev I.V."/>
            <person name="Hibbett D.S."/>
            <person name="Martin F."/>
        </authorList>
    </citation>
    <scope>NUCLEOTIDE SEQUENCE [LARGE SCALE GENOMIC DNA]</scope>
    <source>
        <strain evidence="3">MAFF 305830</strain>
    </source>
</reference>
<reference evidence="2 3" key="1">
    <citation type="submission" date="2014-04" db="EMBL/GenBank/DDBJ databases">
        <authorList>
            <consortium name="DOE Joint Genome Institute"/>
            <person name="Kuo A."/>
            <person name="Zuccaro A."/>
            <person name="Kohler A."/>
            <person name="Nagy L.G."/>
            <person name="Floudas D."/>
            <person name="Copeland A."/>
            <person name="Barry K.W."/>
            <person name="Cichocki N."/>
            <person name="Veneault-Fourrey C."/>
            <person name="LaButti K."/>
            <person name="Lindquist E.A."/>
            <person name="Lipzen A."/>
            <person name="Lundell T."/>
            <person name="Morin E."/>
            <person name="Murat C."/>
            <person name="Sun H."/>
            <person name="Tunlid A."/>
            <person name="Henrissat B."/>
            <person name="Grigoriev I.V."/>
            <person name="Hibbett D.S."/>
            <person name="Martin F."/>
            <person name="Nordberg H.P."/>
            <person name="Cantor M.N."/>
            <person name="Hua S.X."/>
        </authorList>
    </citation>
    <scope>NUCLEOTIDE SEQUENCE [LARGE SCALE GENOMIC DNA]</scope>
    <source>
        <strain evidence="2 3">MAFF 305830</strain>
    </source>
</reference>
<accession>A0A0C3BBE3</accession>
<feature type="region of interest" description="Disordered" evidence="1">
    <location>
        <begin position="58"/>
        <end position="83"/>
    </location>
</feature>
<dbReference type="HOGENOM" id="CLU_2549342_0_0_1"/>
<dbReference type="Proteomes" id="UP000054097">
    <property type="component" value="Unassembled WGS sequence"/>
</dbReference>
<gene>
    <name evidence="2" type="ORF">M408DRAFT_325633</name>
</gene>
<evidence type="ECO:0000256" key="1">
    <source>
        <dbReference type="SAM" id="MobiDB-lite"/>
    </source>
</evidence>
<name>A0A0C3BBE3_SERVB</name>
<keyword evidence="3" id="KW-1185">Reference proteome</keyword>
<organism evidence="2 3">
    <name type="scientific">Serendipita vermifera MAFF 305830</name>
    <dbReference type="NCBI Taxonomy" id="933852"/>
    <lineage>
        <taxon>Eukaryota</taxon>
        <taxon>Fungi</taxon>
        <taxon>Dikarya</taxon>
        <taxon>Basidiomycota</taxon>
        <taxon>Agaricomycotina</taxon>
        <taxon>Agaricomycetes</taxon>
        <taxon>Sebacinales</taxon>
        <taxon>Serendipitaceae</taxon>
        <taxon>Serendipita</taxon>
    </lineage>
</organism>
<evidence type="ECO:0000313" key="3">
    <source>
        <dbReference type="Proteomes" id="UP000054097"/>
    </source>
</evidence>
<dbReference type="EMBL" id="KN824277">
    <property type="protein sequence ID" value="KIM34130.1"/>
    <property type="molecule type" value="Genomic_DNA"/>
</dbReference>
<dbReference type="AlphaFoldDB" id="A0A0C3BBE3"/>
<evidence type="ECO:0000313" key="2">
    <source>
        <dbReference type="EMBL" id="KIM34130.1"/>
    </source>
</evidence>
<sequence length="83" mass="9288">MCTLPFTFSCSFLGPSLMNRGFGGPTSTNRLQATSISQVELWLTDLVYMHKVSVHIPRHTRRDRGQQLDPKIQSAPSPVLPPH</sequence>
<proteinExistence type="predicted"/>